<dbReference type="Pfam" id="PF13377">
    <property type="entry name" value="Peripla_BP_3"/>
    <property type="match status" value="1"/>
</dbReference>
<organism evidence="5 6">
    <name type="scientific">Schleiferilactobacillus harbinensis</name>
    <dbReference type="NCBI Taxonomy" id="304207"/>
    <lineage>
        <taxon>Bacteria</taxon>
        <taxon>Bacillati</taxon>
        <taxon>Bacillota</taxon>
        <taxon>Bacilli</taxon>
        <taxon>Lactobacillales</taxon>
        <taxon>Lactobacillaceae</taxon>
        <taxon>Schleiferilactobacillus</taxon>
    </lineage>
</organism>
<dbReference type="PRINTS" id="PR00036">
    <property type="entry name" value="HTHLACI"/>
</dbReference>
<dbReference type="CDD" id="cd06267">
    <property type="entry name" value="PBP1_LacI_sugar_binding-like"/>
    <property type="match status" value="1"/>
</dbReference>
<dbReference type="Gene3D" id="1.10.260.40">
    <property type="entry name" value="lambda repressor-like DNA-binding domains"/>
    <property type="match status" value="1"/>
</dbReference>
<accession>A0A5P8M8S0</accession>
<dbReference type="Proteomes" id="UP000326779">
    <property type="component" value="Chromosome"/>
</dbReference>
<dbReference type="PANTHER" id="PTHR30146">
    <property type="entry name" value="LACI-RELATED TRANSCRIPTIONAL REPRESSOR"/>
    <property type="match status" value="1"/>
</dbReference>
<dbReference type="SUPFAM" id="SSF47413">
    <property type="entry name" value="lambda repressor-like DNA-binding domains"/>
    <property type="match status" value="1"/>
</dbReference>
<dbReference type="PANTHER" id="PTHR30146:SF109">
    <property type="entry name" value="HTH-TYPE TRANSCRIPTIONAL REGULATOR GALS"/>
    <property type="match status" value="1"/>
</dbReference>
<dbReference type="KEGG" id="lhb:D1010_16945"/>
<dbReference type="GO" id="GO:0000976">
    <property type="term" value="F:transcription cis-regulatory region binding"/>
    <property type="evidence" value="ECO:0007669"/>
    <property type="project" value="TreeGrafter"/>
</dbReference>
<evidence type="ECO:0000256" key="1">
    <source>
        <dbReference type="ARBA" id="ARBA00023015"/>
    </source>
</evidence>
<dbReference type="AlphaFoldDB" id="A0A5P8M8S0"/>
<sequence length="377" mass="41498">MAAAFLIAKKYFKGNACIIFLHMLFYDMENVFLSERRGRRVKPTTIRDVAKLAGVSISTVSKALNQSSAVTEKTRQKILAAAKQLNYVPNSMGKQLKSGRTKTIGYLTNSVSGPYFYALVDGIAKTADKYGYSLNIVLARGPEMVAHNLFGTMFDGLIVFAETVTRADIQQLVRRHIPAIFLDRQIATGSVGSITFDSYQAGYAVAQYLISLGNKNIGYIAGVIDNYDSDERQRGYIAALQEHHLPVTPAFILRANYDEAMAYNAVRKLMAGTAKTKPTAFIAANDVMAVGTIRAIQDLGQRVPADISVTGFDDAEMVRFFRPTLTTVHNPIEQQGVMAVEQLIQIISQKKTGSSETLNGELLIRESTNNSWANKDK</sequence>
<feature type="domain" description="HTH lacI-type" evidence="4">
    <location>
        <begin position="44"/>
        <end position="98"/>
    </location>
</feature>
<dbReference type="InterPro" id="IPR046335">
    <property type="entry name" value="LacI/GalR-like_sensor"/>
</dbReference>
<keyword evidence="1" id="KW-0805">Transcription regulation</keyword>
<dbReference type="SUPFAM" id="SSF53822">
    <property type="entry name" value="Periplasmic binding protein-like I"/>
    <property type="match status" value="1"/>
</dbReference>
<dbReference type="InterPro" id="IPR028082">
    <property type="entry name" value="Peripla_BP_I"/>
</dbReference>
<evidence type="ECO:0000313" key="6">
    <source>
        <dbReference type="Proteomes" id="UP000326779"/>
    </source>
</evidence>
<dbReference type="PROSITE" id="PS00356">
    <property type="entry name" value="HTH_LACI_1"/>
    <property type="match status" value="1"/>
</dbReference>
<reference evidence="5 6" key="1">
    <citation type="submission" date="2019-10" db="EMBL/GenBank/DDBJ databases">
        <title>The completed genome of Lactobacillus harbinensis M1.</title>
        <authorList>
            <person name="Zheng Y."/>
        </authorList>
    </citation>
    <scope>NUCLEOTIDE SEQUENCE [LARGE SCALE GENOMIC DNA]</scope>
    <source>
        <strain evidence="5 6">M1</strain>
    </source>
</reference>
<evidence type="ECO:0000256" key="2">
    <source>
        <dbReference type="ARBA" id="ARBA00023125"/>
    </source>
</evidence>
<evidence type="ECO:0000259" key="4">
    <source>
        <dbReference type="PROSITE" id="PS50932"/>
    </source>
</evidence>
<dbReference type="SMART" id="SM00354">
    <property type="entry name" value="HTH_LACI"/>
    <property type="match status" value="1"/>
</dbReference>
<dbReference type="InterPro" id="IPR010982">
    <property type="entry name" value="Lambda_DNA-bd_dom_sf"/>
</dbReference>
<dbReference type="Gene3D" id="3.40.50.2300">
    <property type="match status" value="2"/>
</dbReference>
<dbReference type="Pfam" id="PF00356">
    <property type="entry name" value="LacI"/>
    <property type="match status" value="1"/>
</dbReference>
<dbReference type="EMBL" id="CP045143">
    <property type="protein sequence ID" value="QFR24932.1"/>
    <property type="molecule type" value="Genomic_DNA"/>
</dbReference>
<keyword evidence="3" id="KW-0804">Transcription</keyword>
<protein>
    <submittedName>
        <fullName evidence="5">Substrate-binding domain-containing protein</fullName>
    </submittedName>
</protein>
<evidence type="ECO:0000256" key="3">
    <source>
        <dbReference type="ARBA" id="ARBA00023163"/>
    </source>
</evidence>
<dbReference type="GO" id="GO:0003700">
    <property type="term" value="F:DNA-binding transcription factor activity"/>
    <property type="evidence" value="ECO:0007669"/>
    <property type="project" value="TreeGrafter"/>
</dbReference>
<dbReference type="RefSeq" id="WP_152261609.1">
    <property type="nucleotide sequence ID" value="NZ_CP045143.1"/>
</dbReference>
<proteinExistence type="predicted"/>
<name>A0A5P8M8S0_9LACO</name>
<evidence type="ECO:0000313" key="5">
    <source>
        <dbReference type="EMBL" id="QFR24932.1"/>
    </source>
</evidence>
<dbReference type="PROSITE" id="PS50932">
    <property type="entry name" value="HTH_LACI_2"/>
    <property type="match status" value="1"/>
</dbReference>
<gene>
    <name evidence="5" type="ORF">D1010_16945</name>
</gene>
<dbReference type="CDD" id="cd01392">
    <property type="entry name" value="HTH_LacI"/>
    <property type="match status" value="1"/>
</dbReference>
<dbReference type="InterPro" id="IPR000843">
    <property type="entry name" value="HTH_LacI"/>
</dbReference>
<keyword evidence="2" id="KW-0238">DNA-binding</keyword>